<dbReference type="AlphaFoldDB" id="A0A829R6Y5"/>
<reference evidence="1 2" key="1">
    <citation type="submission" date="2012-12" db="EMBL/GenBank/DDBJ databases">
        <title>Novel taxa of Listeriaceae from agricultural environments in the United States.</title>
        <authorList>
            <person name="den Bakker H.C."/>
            <person name="Allred A."/>
            <person name="Warchocki S."/>
            <person name="Wright E.M."/>
            <person name="Burrell A."/>
            <person name="Nightingale K.K."/>
            <person name="Kephart D."/>
            <person name="Wiedmann M."/>
        </authorList>
    </citation>
    <scope>NUCLEOTIDE SEQUENCE [LARGE SCALE GENOMIC DNA]</scope>
    <source>
        <strain evidence="1 2">FSL F6-1183</strain>
    </source>
</reference>
<proteinExistence type="predicted"/>
<sequence>MSGQAVDVLGESLLKLASVAQEYSVLIRGFKSDILHYCENVSDMDKTVANQIKNI</sequence>
<evidence type="ECO:0000313" key="2">
    <source>
        <dbReference type="Proteomes" id="UP000019251"/>
    </source>
</evidence>
<comment type="caution">
    <text evidence="1">The sequence shown here is derived from an EMBL/GenBank/DDBJ whole genome shotgun (WGS) entry which is preliminary data.</text>
</comment>
<name>A0A829R6Y5_LISGR</name>
<protein>
    <submittedName>
        <fullName evidence="1">Uncharacterized protein</fullName>
    </submittedName>
</protein>
<evidence type="ECO:0000313" key="1">
    <source>
        <dbReference type="EMBL" id="EUJ27234.1"/>
    </source>
</evidence>
<dbReference type="Proteomes" id="UP000019251">
    <property type="component" value="Unassembled WGS sequence"/>
</dbReference>
<gene>
    <name evidence="1" type="ORF">LMUR_10357</name>
</gene>
<accession>A0A829R6Y5</accession>
<dbReference type="RefSeq" id="WP_159099854.1">
    <property type="nucleotide sequence ID" value="NZ_AODG01000012.1"/>
</dbReference>
<dbReference type="EMBL" id="AODG01000012">
    <property type="protein sequence ID" value="EUJ27234.1"/>
    <property type="molecule type" value="Genomic_DNA"/>
</dbReference>
<organism evidence="1 2">
    <name type="scientific">Listeria grayi FSL F6-1183</name>
    <dbReference type="NCBI Taxonomy" id="1265827"/>
    <lineage>
        <taxon>Bacteria</taxon>
        <taxon>Bacillati</taxon>
        <taxon>Bacillota</taxon>
        <taxon>Bacilli</taxon>
        <taxon>Bacillales</taxon>
        <taxon>Listeriaceae</taxon>
        <taxon>Listeria</taxon>
    </lineage>
</organism>